<keyword evidence="8" id="KW-1185">Reference proteome</keyword>
<keyword evidence="2 5" id="KW-0812">Transmembrane</keyword>
<evidence type="ECO:0000256" key="1">
    <source>
        <dbReference type="ARBA" id="ARBA00004141"/>
    </source>
</evidence>
<dbReference type="AlphaFoldDB" id="A0A1X6NJ19"/>
<feature type="non-terminal residue" evidence="7">
    <location>
        <position position="311"/>
    </location>
</feature>
<feature type="transmembrane region" description="Helical" evidence="5">
    <location>
        <begin position="47"/>
        <end position="66"/>
    </location>
</feature>
<protein>
    <recommendedName>
        <fullName evidence="6">Sugar phosphate transporter domain-containing protein</fullName>
    </recommendedName>
</protein>
<evidence type="ECO:0000259" key="6">
    <source>
        <dbReference type="Pfam" id="PF03151"/>
    </source>
</evidence>
<dbReference type="Proteomes" id="UP000218209">
    <property type="component" value="Unassembled WGS sequence"/>
</dbReference>
<feature type="transmembrane region" description="Helical" evidence="5">
    <location>
        <begin position="161"/>
        <end position="180"/>
    </location>
</feature>
<organism evidence="7 8">
    <name type="scientific">Porphyra umbilicalis</name>
    <name type="common">Purple laver</name>
    <name type="synonym">Red alga</name>
    <dbReference type="NCBI Taxonomy" id="2786"/>
    <lineage>
        <taxon>Eukaryota</taxon>
        <taxon>Rhodophyta</taxon>
        <taxon>Bangiophyceae</taxon>
        <taxon>Bangiales</taxon>
        <taxon>Bangiaceae</taxon>
        <taxon>Porphyra</taxon>
    </lineage>
</organism>
<dbReference type="InterPro" id="IPR050186">
    <property type="entry name" value="TPT_transporter"/>
</dbReference>
<sequence>MTAPVAPLTLPRPSALRSVAACLLYGTASVCITFFNKAVFSVFHFHYPVLMSLAQILFCLAALRTAGALRLVQLPPLTYSLAVKAFPLAFCWWLYAVTGLVALRYLTIPMFSTLRKFTTVIVLLGETLFLHKRSPPSVWVSVLLIAAGGALAGVTDRSVSVPGYLLVGVCCLATAAYLVLIVRVGASSGLDLVGMLYYNNLLSLPLVLAFLFGGTTEAATVGAFPSLREPSFWAVFGFSSALATVLNFSIFFCTKVNSPLATNVTGQVKDVLTVTVGSFAFGDVTLSAPNVAGLALSLAGSATFCAVKQVQ</sequence>
<feature type="transmembrane region" description="Helical" evidence="5">
    <location>
        <begin position="192"/>
        <end position="212"/>
    </location>
</feature>
<dbReference type="InterPro" id="IPR004853">
    <property type="entry name" value="Sugar_P_trans_dom"/>
</dbReference>
<feature type="transmembrane region" description="Helical" evidence="5">
    <location>
        <begin position="15"/>
        <end position="35"/>
    </location>
</feature>
<feature type="transmembrane region" description="Helical" evidence="5">
    <location>
        <begin position="232"/>
        <end position="253"/>
    </location>
</feature>
<evidence type="ECO:0000256" key="5">
    <source>
        <dbReference type="SAM" id="Phobius"/>
    </source>
</evidence>
<dbReference type="OrthoDB" id="417037at2759"/>
<dbReference type="Pfam" id="PF03151">
    <property type="entry name" value="TPT"/>
    <property type="match status" value="1"/>
</dbReference>
<dbReference type="PANTHER" id="PTHR11132">
    <property type="entry name" value="SOLUTE CARRIER FAMILY 35"/>
    <property type="match status" value="1"/>
</dbReference>
<evidence type="ECO:0000256" key="2">
    <source>
        <dbReference type="ARBA" id="ARBA00022692"/>
    </source>
</evidence>
<dbReference type="EMBL" id="KV920691">
    <property type="protein sequence ID" value="OSX68343.1"/>
    <property type="molecule type" value="Genomic_DNA"/>
</dbReference>
<keyword evidence="3 5" id="KW-1133">Transmembrane helix</keyword>
<feature type="transmembrane region" description="Helical" evidence="5">
    <location>
        <begin position="86"/>
        <end position="106"/>
    </location>
</feature>
<gene>
    <name evidence="7" type="ORF">BU14_2965s0001</name>
</gene>
<keyword evidence="4 5" id="KW-0472">Membrane</keyword>
<evidence type="ECO:0000256" key="3">
    <source>
        <dbReference type="ARBA" id="ARBA00022989"/>
    </source>
</evidence>
<reference evidence="7 8" key="1">
    <citation type="submission" date="2017-03" db="EMBL/GenBank/DDBJ databases">
        <title>WGS assembly of Porphyra umbilicalis.</title>
        <authorList>
            <person name="Brawley S.H."/>
            <person name="Blouin N.A."/>
            <person name="Ficko-Blean E."/>
            <person name="Wheeler G.L."/>
            <person name="Lohr M."/>
            <person name="Goodson H.V."/>
            <person name="Jenkins J.W."/>
            <person name="Blaby-Haas C.E."/>
            <person name="Helliwell K.E."/>
            <person name="Chan C."/>
            <person name="Marriage T."/>
            <person name="Bhattacharya D."/>
            <person name="Klein A.S."/>
            <person name="Badis Y."/>
            <person name="Brodie J."/>
            <person name="Cao Y."/>
            <person name="Collen J."/>
            <person name="Dittami S.M."/>
            <person name="Gachon C.M."/>
            <person name="Green B.R."/>
            <person name="Karpowicz S."/>
            <person name="Kim J.W."/>
            <person name="Kudahl U."/>
            <person name="Lin S."/>
            <person name="Michel G."/>
            <person name="Mittag M."/>
            <person name="Olson B.J."/>
            <person name="Pangilinan J."/>
            <person name="Peng Y."/>
            <person name="Qiu H."/>
            <person name="Shu S."/>
            <person name="Singer J.T."/>
            <person name="Smith A.G."/>
            <person name="Sprecher B.N."/>
            <person name="Wagner V."/>
            <person name="Wang W."/>
            <person name="Wang Z.-Y."/>
            <person name="Yan J."/>
            <person name="Yarish C."/>
            <person name="Zoeuner-Riek S."/>
            <person name="Zhuang Y."/>
            <person name="Zou Y."/>
            <person name="Lindquist E.A."/>
            <person name="Grimwood J."/>
            <person name="Barry K."/>
            <person name="Rokhsar D.S."/>
            <person name="Schmutz J."/>
            <person name="Stiller J.W."/>
            <person name="Grossman A.R."/>
            <person name="Prochnik S.E."/>
        </authorList>
    </citation>
    <scope>NUCLEOTIDE SEQUENCE [LARGE SCALE GENOMIC DNA]</scope>
    <source>
        <strain evidence="7">4086291</strain>
    </source>
</reference>
<dbReference type="GO" id="GO:0016020">
    <property type="term" value="C:membrane"/>
    <property type="evidence" value="ECO:0007669"/>
    <property type="project" value="UniProtKB-SubCell"/>
</dbReference>
<comment type="subcellular location">
    <subcellularLocation>
        <location evidence="1">Membrane</location>
        <topology evidence="1">Multi-pass membrane protein</topology>
    </subcellularLocation>
</comment>
<feature type="transmembrane region" description="Helical" evidence="5">
    <location>
        <begin position="138"/>
        <end position="155"/>
    </location>
</feature>
<evidence type="ECO:0000256" key="4">
    <source>
        <dbReference type="ARBA" id="ARBA00023136"/>
    </source>
</evidence>
<proteinExistence type="predicted"/>
<evidence type="ECO:0000313" key="8">
    <source>
        <dbReference type="Proteomes" id="UP000218209"/>
    </source>
</evidence>
<accession>A0A1X6NJ19</accession>
<evidence type="ECO:0000313" key="7">
    <source>
        <dbReference type="EMBL" id="OSX68343.1"/>
    </source>
</evidence>
<feature type="domain" description="Sugar phosphate transporter" evidence="6">
    <location>
        <begin position="22"/>
        <end position="302"/>
    </location>
</feature>
<name>A0A1X6NJ19_PORUM</name>